<dbReference type="Gene3D" id="2.40.30.10">
    <property type="entry name" value="Translation factors"/>
    <property type="match status" value="1"/>
</dbReference>
<dbReference type="SUPFAM" id="SSF63380">
    <property type="entry name" value="Riboflavin synthase domain-like"/>
    <property type="match status" value="1"/>
</dbReference>
<dbReference type="CDD" id="cd00322">
    <property type="entry name" value="FNR_like"/>
    <property type="match status" value="1"/>
</dbReference>
<evidence type="ECO:0000259" key="1">
    <source>
        <dbReference type="PROSITE" id="PS51384"/>
    </source>
</evidence>
<gene>
    <name evidence="2" type="ORF">US96_C0001G0022</name>
</gene>
<dbReference type="Pfam" id="PF00970">
    <property type="entry name" value="FAD_binding_6"/>
    <property type="match status" value="1"/>
</dbReference>
<dbReference type="InterPro" id="IPR008333">
    <property type="entry name" value="Cbr1-like_FAD-bd_dom"/>
</dbReference>
<dbReference type="GO" id="GO:0016491">
    <property type="term" value="F:oxidoreductase activity"/>
    <property type="evidence" value="ECO:0007669"/>
    <property type="project" value="InterPro"/>
</dbReference>
<dbReference type="PANTHER" id="PTHR47354:SF5">
    <property type="entry name" value="PROTEIN RFBI"/>
    <property type="match status" value="1"/>
</dbReference>
<proteinExistence type="predicted"/>
<dbReference type="SUPFAM" id="SSF52343">
    <property type="entry name" value="Ferredoxin reductase-like, C-terminal NADP-linked domain"/>
    <property type="match status" value="1"/>
</dbReference>
<dbReference type="Gene3D" id="3.40.50.80">
    <property type="entry name" value="Nucleotide-binding domain of ferredoxin-NADP reductase (FNR) module"/>
    <property type="match status" value="2"/>
</dbReference>
<dbReference type="InterPro" id="IPR017938">
    <property type="entry name" value="Riboflavin_synthase-like_b-brl"/>
</dbReference>
<feature type="domain" description="FAD-binding FR-type" evidence="1">
    <location>
        <begin position="1"/>
        <end position="93"/>
    </location>
</feature>
<dbReference type="InterPro" id="IPR039261">
    <property type="entry name" value="FNR_nucleotide-bd"/>
</dbReference>
<name>A0A0G0NFQ4_9BACT</name>
<evidence type="ECO:0000313" key="2">
    <source>
        <dbReference type="EMBL" id="KKQ75946.1"/>
    </source>
</evidence>
<dbReference type="Proteomes" id="UP000034181">
    <property type="component" value="Unassembled WGS sequence"/>
</dbReference>
<reference evidence="2 3" key="1">
    <citation type="journal article" date="2015" name="Nature">
        <title>rRNA introns, odd ribosomes, and small enigmatic genomes across a large radiation of phyla.</title>
        <authorList>
            <person name="Brown C.T."/>
            <person name="Hug L.A."/>
            <person name="Thomas B.C."/>
            <person name="Sharon I."/>
            <person name="Castelle C.J."/>
            <person name="Singh A."/>
            <person name="Wilkins M.J."/>
            <person name="Williams K.H."/>
            <person name="Banfield J.F."/>
        </authorList>
    </citation>
    <scope>NUCLEOTIDE SEQUENCE [LARGE SCALE GENOMIC DNA]</scope>
</reference>
<dbReference type="PANTHER" id="PTHR47354">
    <property type="entry name" value="NADH OXIDOREDUCTASE HCR"/>
    <property type="match status" value="1"/>
</dbReference>
<dbReference type="PRINTS" id="PR00410">
    <property type="entry name" value="PHEHYDRXLASE"/>
</dbReference>
<dbReference type="InterPro" id="IPR017927">
    <property type="entry name" value="FAD-bd_FR_type"/>
</dbReference>
<dbReference type="InterPro" id="IPR050415">
    <property type="entry name" value="MRET"/>
</dbReference>
<evidence type="ECO:0000313" key="3">
    <source>
        <dbReference type="Proteomes" id="UP000034181"/>
    </source>
</evidence>
<dbReference type="AlphaFoldDB" id="A0A0G0NFQ4"/>
<accession>A0A0G0NFQ4</accession>
<protein>
    <submittedName>
        <fullName evidence="2">Oxidoreductase FAD-binding domain protein</fullName>
    </submittedName>
</protein>
<organism evidence="2 3">
    <name type="scientific">Candidatus Woesebacteria bacterium GW2011_GWB1_38_5b</name>
    <dbReference type="NCBI Taxonomy" id="1618569"/>
    <lineage>
        <taxon>Bacteria</taxon>
        <taxon>Candidatus Woeseibacteriota</taxon>
    </lineage>
</organism>
<comment type="caution">
    <text evidence="2">The sequence shown here is derived from an EMBL/GenBank/DDBJ whole genome shotgun (WGS) entry which is preliminary data.</text>
</comment>
<dbReference type="PROSITE" id="PS51384">
    <property type="entry name" value="FAD_FR"/>
    <property type="match status" value="1"/>
</dbReference>
<sequence>MKAIFVNKKQEIGNIYSFYFKTKKPQKYYAGQYYYFTLNGITKQFTLSSSPTEKLISITTKIHENSEFKKALSALKKGSFVDIEGPNGVLFVDQNLTGQHVFIAGGLGITPFRSMITYLKAKNINAKIKLVYSSSDGFVFRRPLPNTVLLDKRIDKQILKKHLIKDATYWVCGPPAMVTDVENMLIRLKIPQEKILSEKFSGY</sequence>
<dbReference type="EMBL" id="LBUZ01000001">
    <property type="protein sequence ID" value="KKQ75946.1"/>
    <property type="molecule type" value="Genomic_DNA"/>
</dbReference>